<dbReference type="EMBL" id="JAPDRK010000001">
    <property type="protein sequence ID" value="KAJ9616792.1"/>
    <property type="molecule type" value="Genomic_DNA"/>
</dbReference>
<comment type="caution">
    <text evidence="1">The sequence shown here is derived from an EMBL/GenBank/DDBJ whole genome shotgun (WGS) entry which is preliminary data.</text>
</comment>
<protein>
    <recommendedName>
        <fullName evidence="3">SnoaL-like domain-containing protein</fullName>
    </recommendedName>
</protein>
<dbReference type="AlphaFoldDB" id="A0AA38XNP2"/>
<organism evidence="1 2">
    <name type="scientific">Cladophialophora chaetospira</name>
    <dbReference type="NCBI Taxonomy" id="386627"/>
    <lineage>
        <taxon>Eukaryota</taxon>
        <taxon>Fungi</taxon>
        <taxon>Dikarya</taxon>
        <taxon>Ascomycota</taxon>
        <taxon>Pezizomycotina</taxon>
        <taxon>Eurotiomycetes</taxon>
        <taxon>Chaetothyriomycetidae</taxon>
        <taxon>Chaetothyriales</taxon>
        <taxon>Herpotrichiellaceae</taxon>
        <taxon>Cladophialophora</taxon>
    </lineage>
</organism>
<dbReference type="Proteomes" id="UP001172673">
    <property type="component" value="Unassembled WGS sequence"/>
</dbReference>
<dbReference type="InterPro" id="IPR032710">
    <property type="entry name" value="NTF2-like_dom_sf"/>
</dbReference>
<reference evidence="1" key="1">
    <citation type="submission" date="2022-10" db="EMBL/GenBank/DDBJ databases">
        <title>Culturing micro-colonial fungi from biological soil crusts in the Mojave desert and describing Neophaeococcomyces mojavensis, and introducing the new genera and species Taxawa tesnikishii.</title>
        <authorList>
            <person name="Kurbessoian T."/>
            <person name="Stajich J.E."/>
        </authorList>
    </citation>
    <scope>NUCLEOTIDE SEQUENCE</scope>
    <source>
        <strain evidence="1">TK_41</strain>
    </source>
</reference>
<name>A0AA38XNP2_9EURO</name>
<accession>A0AA38XNP2</accession>
<dbReference type="Gene3D" id="3.10.450.50">
    <property type="match status" value="1"/>
</dbReference>
<sequence length="180" mass="20231">MPIAAYIVTGEDWSIKGPQTPAQELLHAYGRAVDNYGYEQGSGLQFYSKDVVFHNQNNVDYHGASQMWPWMKQLFGQFAKMRHDILRLTEVKEEGAESSFLTVQMKRNIWLPGNTSDVPDVSAPMAFFCRTGPGDDPQAVGGLQMTEVWIYWDTALLAPFLSQDAVVFRTKNPFESEGAS</sequence>
<dbReference type="SUPFAM" id="SSF54427">
    <property type="entry name" value="NTF2-like"/>
    <property type="match status" value="1"/>
</dbReference>
<keyword evidence="2" id="KW-1185">Reference proteome</keyword>
<evidence type="ECO:0000313" key="2">
    <source>
        <dbReference type="Proteomes" id="UP001172673"/>
    </source>
</evidence>
<proteinExistence type="predicted"/>
<evidence type="ECO:0000313" key="1">
    <source>
        <dbReference type="EMBL" id="KAJ9616792.1"/>
    </source>
</evidence>
<evidence type="ECO:0008006" key="3">
    <source>
        <dbReference type="Google" id="ProtNLM"/>
    </source>
</evidence>
<gene>
    <name evidence="1" type="ORF">H2200_000511</name>
</gene>